<sequence>MRFDGGEGSLRLGASNMHSNRRLFRSGGGSRRQSAVLGSEASSFRPSIGFGLRQHIDSRVVHERQAARGIQGGEPSCEIIFRVPTKSGMPQLPLRDGDEVSSKRGSVEVKNVNSEAIIGTNQVGGVSTSQQEQEVLLRKARNEVMMQEARKAIMEEENYIALNARTASASKSGAGKWKKIARAKTTPMTDKYSFEQLGNEPDVRVGRKRSKRDVNPVVNGIGSTKRSREKHKEVVSK</sequence>
<dbReference type="Proteomes" id="UP000187203">
    <property type="component" value="Unassembled WGS sequence"/>
</dbReference>
<dbReference type="AlphaFoldDB" id="A0A1R3K1D7"/>
<reference evidence="3" key="1">
    <citation type="submission" date="2013-09" db="EMBL/GenBank/DDBJ databases">
        <title>Corchorus olitorius genome sequencing.</title>
        <authorList>
            <person name="Alam M."/>
            <person name="Haque M.S."/>
            <person name="Islam M.S."/>
            <person name="Emdad E.M."/>
            <person name="Islam M.M."/>
            <person name="Ahmed B."/>
            <person name="Halim A."/>
            <person name="Hossen Q.M.M."/>
            <person name="Hossain M.Z."/>
            <person name="Ahmed R."/>
            <person name="Khan M.M."/>
            <person name="Islam R."/>
            <person name="Rashid M.M."/>
            <person name="Khan S.A."/>
            <person name="Rahman M.S."/>
            <person name="Alam M."/>
            <person name="Yahiya A.S."/>
            <person name="Khan M.S."/>
            <person name="Azam M.S."/>
            <person name="Haque T."/>
            <person name="Lashkar M.Z.H."/>
            <person name="Akhand A.I."/>
            <person name="Morshed G."/>
            <person name="Roy S."/>
            <person name="Uddin K.S."/>
            <person name="Rabeya T."/>
            <person name="Hossain A.S."/>
            <person name="Chowdhury A."/>
            <person name="Snigdha A.R."/>
            <person name="Mortoza M.S."/>
            <person name="Matin S.A."/>
            <person name="Hoque S.M.E."/>
            <person name="Islam M.K."/>
            <person name="Roy D.K."/>
            <person name="Haider R."/>
            <person name="Moosa M.M."/>
            <person name="Elias S.M."/>
            <person name="Hasan A.M."/>
            <person name="Jahan S."/>
            <person name="Shafiuddin M."/>
            <person name="Mahmood N."/>
            <person name="Shommy N.S."/>
        </authorList>
    </citation>
    <scope>NUCLEOTIDE SEQUENCE [LARGE SCALE GENOMIC DNA]</scope>
    <source>
        <strain evidence="3">cv. O-4</strain>
    </source>
</reference>
<keyword evidence="3" id="KW-1185">Reference proteome</keyword>
<comment type="caution">
    <text evidence="2">The sequence shown here is derived from an EMBL/GenBank/DDBJ whole genome shotgun (WGS) entry which is preliminary data.</text>
</comment>
<feature type="region of interest" description="Disordered" evidence="1">
    <location>
        <begin position="188"/>
        <end position="237"/>
    </location>
</feature>
<name>A0A1R3K1D7_9ROSI</name>
<protein>
    <submittedName>
        <fullName evidence="2">Glycosyltransferase protein</fullName>
    </submittedName>
</protein>
<evidence type="ECO:0000256" key="1">
    <source>
        <dbReference type="SAM" id="MobiDB-lite"/>
    </source>
</evidence>
<evidence type="ECO:0000313" key="2">
    <source>
        <dbReference type="EMBL" id="OMP00899.1"/>
    </source>
</evidence>
<proteinExistence type="predicted"/>
<accession>A0A1R3K1D7</accession>
<dbReference type="EMBL" id="AWUE01014893">
    <property type="protein sequence ID" value="OMP00899.1"/>
    <property type="molecule type" value="Genomic_DNA"/>
</dbReference>
<evidence type="ECO:0000313" key="3">
    <source>
        <dbReference type="Proteomes" id="UP000187203"/>
    </source>
</evidence>
<organism evidence="2 3">
    <name type="scientific">Corchorus olitorius</name>
    <dbReference type="NCBI Taxonomy" id="93759"/>
    <lineage>
        <taxon>Eukaryota</taxon>
        <taxon>Viridiplantae</taxon>
        <taxon>Streptophyta</taxon>
        <taxon>Embryophyta</taxon>
        <taxon>Tracheophyta</taxon>
        <taxon>Spermatophyta</taxon>
        <taxon>Magnoliopsida</taxon>
        <taxon>eudicotyledons</taxon>
        <taxon>Gunneridae</taxon>
        <taxon>Pentapetalae</taxon>
        <taxon>rosids</taxon>
        <taxon>malvids</taxon>
        <taxon>Malvales</taxon>
        <taxon>Malvaceae</taxon>
        <taxon>Grewioideae</taxon>
        <taxon>Apeibeae</taxon>
        <taxon>Corchorus</taxon>
    </lineage>
</organism>
<gene>
    <name evidence="2" type="ORF">COLO4_12276</name>
</gene>